<dbReference type="Proteomes" id="UP001501084">
    <property type="component" value="Unassembled WGS sequence"/>
</dbReference>
<name>A0ABN3B4D7_9MICO</name>
<dbReference type="Pfam" id="PF13408">
    <property type="entry name" value="Zn_ribbon_recom"/>
    <property type="match status" value="1"/>
</dbReference>
<sequence length="497" mass="56207">MRAALYLRQSVFLEEGIERQRERTTARAKERRFQVVDEFTDNEVSASRSRKGKGEGWDQLLAAAHEGRIDIVVCVDLDRLLRSITDLIPLIDSGLKILTVDDEIDLDSPDGEFRATMLVALARFEVRLKSRRQLRANEYRDTHDIPIAGKRRYGYLPADRSKGIFGNTKIRKDEALIVREIFEAARARRSIRSIAADLTSRKVPFHDKVSVWTPRRVRSILSNPCYRGAVIHNGVWRDSVNVDTIIETDLWDDVRDVLEEPERYRSPGPKPVHLLTGLMICGTCGEKMRHTGKMYYCRTPVKGHPSISDVAVEDLVIENVVNALQSHPSAVLAGKSRLTDPMPLRKRIEMINEKMVAVTETFVKLESPSSVAVLNQTLRKLDAEKVELEGQLEMIRVQHGARWMLAAAAESVFQKNASGKLSLDSGPSPKEMRAAFSQLQLDVKRDLVEGLIDITLYPGRKNRQRTVIKHKIAHSLNADFDPVPTEEEWDAAAAKVH</sequence>
<evidence type="ECO:0000313" key="5">
    <source>
        <dbReference type="Proteomes" id="UP001501084"/>
    </source>
</evidence>
<dbReference type="SMART" id="SM00857">
    <property type="entry name" value="Resolvase"/>
    <property type="match status" value="1"/>
</dbReference>
<dbReference type="RefSeq" id="WP_346057699.1">
    <property type="nucleotide sequence ID" value="NZ_BAAAOP010000005.1"/>
</dbReference>
<feature type="coiled-coil region" evidence="1">
    <location>
        <begin position="371"/>
        <end position="398"/>
    </location>
</feature>
<keyword evidence="1" id="KW-0175">Coiled coil</keyword>
<evidence type="ECO:0008006" key="6">
    <source>
        <dbReference type="Google" id="ProtNLM"/>
    </source>
</evidence>
<comment type="caution">
    <text evidence="4">The sequence shown here is derived from an EMBL/GenBank/DDBJ whole genome shotgun (WGS) entry which is preliminary data.</text>
</comment>
<keyword evidence="5" id="KW-1185">Reference proteome</keyword>
<dbReference type="InterPro" id="IPR050639">
    <property type="entry name" value="SSR_resolvase"/>
</dbReference>
<dbReference type="Gene3D" id="3.90.1750.20">
    <property type="entry name" value="Putative Large Serine Recombinase, Chain B, Domain 2"/>
    <property type="match status" value="1"/>
</dbReference>
<dbReference type="InterPro" id="IPR006119">
    <property type="entry name" value="Resolv_N"/>
</dbReference>
<dbReference type="PANTHER" id="PTHR30461:SF23">
    <property type="entry name" value="DNA RECOMBINASE-RELATED"/>
    <property type="match status" value="1"/>
</dbReference>
<evidence type="ECO:0000259" key="2">
    <source>
        <dbReference type="PROSITE" id="PS51736"/>
    </source>
</evidence>
<dbReference type="PANTHER" id="PTHR30461">
    <property type="entry name" value="DNA-INVERTASE FROM LAMBDOID PROPHAGE"/>
    <property type="match status" value="1"/>
</dbReference>
<organism evidence="4 5">
    <name type="scientific">Leucobacter alluvii</name>
    <dbReference type="NCBI Taxonomy" id="340321"/>
    <lineage>
        <taxon>Bacteria</taxon>
        <taxon>Bacillati</taxon>
        <taxon>Actinomycetota</taxon>
        <taxon>Actinomycetes</taxon>
        <taxon>Micrococcales</taxon>
        <taxon>Microbacteriaceae</taxon>
        <taxon>Leucobacter</taxon>
    </lineage>
</organism>
<dbReference type="InterPro" id="IPR038109">
    <property type="entry name" value="DNA_bind_recomb_sf"/>
</dbReference>
<dbReference type="Pfam" id="PF00239">
    <property type="entry name" value="Resolvase"/>
    <property type="match status" value="1"/>
</dbReference>
<evidence type="ECO:0000313" key="4">
    <source>
        <dbReference type="EMBL" id="GAA2187294.1"/>
    </source>
</evidence>
<dbReference type="EMBL" id="BAAAOP010000005">
    <property type="protein sequence ID" value="GAA2187294.1"/>
    <property type="molecule type" value="Genomic_DNA"/>
</dbReference>
<dbReference type="PROSITE" id="PS51737">
    <property type="entry name" value="RECOMBINASE_DNA_BIND"/>
    <property type="match status" value="1"/>
</dbReference>
<dbReference type="Pfam" id="PF07508">
    <property type="entry name" value="Recombinase"/>
    <property type="match status" value="1"/>
</dbReference>
<dbReference type="CDD" id="cd00338">
    <property type="entry name" value="Ser_Recombinase"/>
    <property type="match status" value="1"/>
</dbReference>
<dbReference type="SUPFAM" id="SSF53041">
    <property type="entry name" value="Resolvase-like"/>
    <property type="match status" value="1"/>
</dbReference>
<reference evidence="4 5" key="1">
    <citation type="journal article" date="2019" name="Int. J. Syst. Evol. Microbiol.">
        <title>The Global Catalogue of Microorganisms (GCM) 10K type strain sequencing project: providing services to taxonomists for standard genome sequencing and annotation.</title>
        <authorList>
            <consortium name="The Broad Institute Genomics Platform"/>
            <consortium name="The Broad Institute Genome Sequencing Center for Infectious Disease"/>
            <person name="Wu L."/>
            <person name="Ma J."/>
        </authorList>
    </citation>
    <scope>NUCLEOTIDE SEQUENCE [LARGE SCALE GENOMIC DNA]</scope>
    <source>
        <strain evidence="4 5">JCM 14919</strain>
    </source>
</reference>
<dbReference type="PROSITE" id="PS51736">
    <property type="entry name" value="RECOMBINASES_3"/>
    <property type="match status" value="1"/>
</dbReference>
<evidence type="ECO:0000256" key="1">
    <source>
        <dbReference type="SAM" id="Coils"/>
    </source>
</evidence>
<protein>
    <recommendedName>
        <fullName evidence="6">DNA invertase Pin-like site-specific DNA recombinase</fullName>
    </recommendedName>
</protein>
<dbReference type="InterPro" id="IPR036162">
    <property type="entry name" value="Resolvase-like_N_sf"/>
</dbReference>
<dbReference type="InterPro" id="IPR011109">
    <property type="entry name" value="DNA_bind_recombinase_dom"/>
</dbReference>
<feature type="domain" description="Recombinase" evidence="3">
    <location>
        <begin position="152"/>
        <end position="264"/>
    </location>
</feature>
<evidence type="ECO:0000259" key="3">
    <source>
        <dbReference type="PROSITE" id="PS51737"/>
    </source>
</evidence>
<dbReference type="InterPro" id="IPR025827">
    <property type="entry name" value="Zn_ribbon_recom_dom"/>
</dbReference>
<feature type="domain" description="Resolvase/invertase-type recombinase catalytic" evidence="2">
    <location>
        <begin position="2"/>
        <end position="144"/>
    </location>
</feature>
<gene>
    <name evidence="4" type="ORF">GCM10009786_11570</name>
</gene>
<dbReference type="Gene3D" id="3.40.50.1390">
    <property type="entry name" value="Resolvase, N-terminal catalytic domain"/>
    <property type="match status" value="1"/>
</dbReference>
<accession>A0ABN3B4D7</accession>
<proteinExistence type="predicted"/>